<evidence type="ECO:0000313" key="4">
    <source>
        <dbReference type="Proteomes" id="UP000192578"/>
    </source>
</evidence>
<reference evidence="4" key="1">
    <citation type="submission" date="2017-01" db="EMBL/GenBank/DDBJ databases">
        <title>Comparative genomics of anhydrobiosis in the tardigrade Hypsibius dujardini.</title>
        <authorList>
            <person name="Yoshida Y."/>
            <person name="Koutsovoulos G."/>
            <person name="Laetsch D."/>
            <person name="Stevens L."/>
            <person name="Kumar S."/>
            <person name="Horikawa D."/>
            <person name="Ishino K."/>
            <person name="Komine S."/>
            <person name="Tomita M."/>
            <person name="Blaxter M."/>
            <person name="Arakawa K."/>
        </authorList>
    </citation>
    <scope>NUCLEOTIDE SEQUENCE [LARGE SCALE GENOMIC DNA]</scope>
    <source>
        <strain evidence="4">Z151</strain>
    </source>
</reference>
<gene>
    <name evidence="3" type="ORF">BV898_08842</name>
</gene>
<evidence type="ECO:0000313" key="3">
    <source>
        <dbReference type="EMBL" id="OQV16978.1"/>
    </source>
</evidence>
<proteinExistence type="predicted"/>
<name>A0A1W0WP39_HYPEX</name>
<comment type="caution">
    <text evidence="3">The sequence shown here is derived from an EMBL/GenBank/DDBJ whole genome shotgun (WGS) entry which is preliminary data.</text>
</comment>
<accession>A0A1W0WP39</accession>
<dbReference type="Proteomes" id="UP000192578">
    <property type="component" value="Unassembled WGS sequence"/>
</dbReference>
<evidence type="ECO:0000256" key="1">
    <source>
        <dbReference type="SAM" id="Coils"/>
    </source>
</evidence>
<sequence length="534" mass="59953">MAGRTLNIQHQPILLRSGRSIKEAWGAIGAPPAAPSCRILISEEFHQNLRQLAQVFIRYRIVPNDSPIFGYKGKTYWLVGMNIYRAQSLLDDIFLLDPENIEALARWYAKRGEKKPTKKGILENEQVQVVTPLPFDYAAMTAGGTQYQVDLTPEEDKKKPNSQTTFGEIDYHEMEVKDQPLRVSDPLATLHQPIMDDDGPVIHGDWEEASFVPAEIMKTRGGVDTVATRATIVVHQEAEEERKNKVDSATTVLGSKEAFKAIQRLRALKKQEFEQLEMRRRNEQEMKLKKQLLAEDLGLCLDDNDTFNDLMMMNPDKDEADYLPLTPSETGQAEVPFVRKPTLDSGKVISSIEDLQGLRRRLPRRSITTPSKEETNVAGEQFVAAAAIPGARRLSANLNATHQPSARYVEKLERLKTQVTRIRRSIEKLKIKKKEAQRESSEIVMDEEQMVELEPPAGFLQKQLLAAAEKYTPQMVHSALHVGYAQAPGGEDTSDEDADQNGDALTSASKAKKQVEKDKVAAAKATAEEEKKKE</sequence>
<protein>
    <submittedName>
        <fullName evidence="3">Uncharacterized protein</fullName>
    </submittedName>
</protein>
<dbReference type="EMBL" id="MTYJ01000067">
    <property type="protein sequence ID" value="OQV16978.1"/>
    <property type="molecule type" value="Genomic_DNA"/>
</dbReference>
<keyword evidence="4" id="KW-1185">Reference proteome</keyword>
<organism evidence="3 4">
    <name type="scientific">Hypsibius exemplaris</name>
    <name type="common">Freshwater tardigrade</name>
    <dbReference type="NCBI Taxonomy" id="2072580"/>
    <lineage>
        <taxon>Eukaryota</taxon>
        <taxon>Metazoa</taxon>
        <taxon>Ecdysozoa</taxon>
        <taxon>Tardigrada</taxon>
        <taxon>Eutardigrada</taxon>
        <taxon>Parachela</taxon>
        <taxon>Hypsibioidea</taxon>
        <taxon>Hypsibiidae</taxon>
        <taxon>Hypsibius</taxon>
    </lineage>
</organism>
<dbReference type="AlphaFoldDB" id="A0A1W0WP39"/>
<feature type="coiled-coil region" evidence="1">
    <location>
        <begin position="412"/>
        <end position="446"/>
    </location>
</feature>
<keyword evidence="1" id="KW-0175">Coiled coil</keyword>
<feature type="region of interest" description="Disordered" evidence="2">
    <location>
        <begin position="482"/>
        <end position="517"/>
    </location>
</feature>
<evidence type="ECO:0000256" key="2">
    <source>
        <dbReference type="SAM" id="MobiDB-lite"/>
    </source>
</evidence>